<protein>
    <submittedName>
        <fullName evidence="2">Acetyltransferase</fullName>
    </submittedName>
</protein>
<dbReference type="AlphaFoldDB" id="A0A6I6CA08"/>
<evidence type="ECO:0000259" key="1">
    <source>
        <dbReference type="PROSITE" id="PS51186"/>
    </source>
</evidence>
<evidence type="ECO:0000313" key="3">
    <source>
        <dbReference type="Proteomes" id="UP000424468"/>
    </source>
</evidence>
<dbReference type="GO" id="GO:0016747">
    <property type="term" value="F:acyltransferase activity, transferring groups other than amino-acyl groups"/>
    <property type="evidence" value="ECO:0007669"/>
    <property type="project" value="InterPro"/>
</dbReference>
<dbReference type="InterPro" id="IPR000182">
    <property type="entry name" value="GNAT_dom"/>
</dbReference>
<dbReference type="OrthoDB" id="9796171at2"/>
<dbReference type="RefSeq" id="WP_156007108.1">
    <property type="nucleotide sequence ID" value="NZ_CP046276.1"/>
</dbReference>
<dbReference type="Proteomes" id="UP000424468">
    <property type="component" value="Chromosome"/>
</dbReference>
<dbReference type="EMBL" id="CP046276">
    <property type="protein sequence ID" value="QGS52289.1"/>
    <property type="molecule type" value="Genomic_DNA"/>
</dbReference>
<reference evidence="2 3" key="1">
    <citation type="submission" date="2019-11" db="EMBL/GenBank/DDBJ databases">
        <title>Complete genome sequence of Spiroplasma tabanidicola TAUS-1 (DSM 22603).</title>
        <authorList>
            <person name="Huang C.-T."/>
            <person name="Lin Y.-C."/>
            <person name="Kuo C.-H."/>
        </authorList>
    </citation>
    <scope>NUCLEOTIDE SEQUENCE [LARGE SCALE GENOMIC DNA]</scope>
    <source>
        <strain evidence="2 3">TAUS-1</strain>
    </source>
</reference>
<dbReference type="SUPFAM" id="SSF55729">
    <property type="entry name" value="Acyl-CoA N-acyltransferases (Nat)"/>
    <property type="match status" value="1"/>
</dbReference>
<dbReference type="Gene3D" id="3.40.630.30">
    <property type="match status" value="1"/>
</dbReference>
<accession>A0A6I6CA08</accession>
<keyword evidence="2" id="KW-0808">Transferase</keyword>
<dbReference type="Pfam" id="PF13673">
    <property type="entry name" value="Acetyltransf_10"/>
    <property type="match status" value="1"/>
</dbReference>
<dbReference type="InterPro" id="IPR016181">
    <property type="entry name" value="Acyl_CoA_acyltransferase"/>
</dbReference>
<proteinExistence type="predicted"/>
<organism evidence="2 3">
    <name type="scientific">Spiroplasma tabanidicola</name>
    <dbReference type="NCBI Taxonomy" id="324079"/>
    <lineage>
        <taxon>Bacteria</taxon>
        <taxon>Bacillati</taxon>
        <taxon>Mycoplasmatota</taxon>
        <taxon>Mollicutes</taxon>
        <taxon>Entomoplasmatales</taxon>
        <taxon>Spiroplasmataceae</taxon>
        <taxon>Spiroplasma</taxon>
    </lineage>
</organism>
<evidence type="ECO:0000313" key="2">
    <source>
        <dbReference type="EMBL" id="QGS52289.1"/>
    </source>
</evidence>
<gene>
    <name evidence="2" type="ORF">STABA_v1c09360</name>
</gene>
<name>A0A6I6CA08_9MOLU</name>
<dbReference type="PROSITE" id="PS51186">
    <property type="entry name" value="GNAT"/>
    <property type="match status" value="1"/>
</dbReference>
<keyword evidence="3" id="KW-1185">Reference proteome</keyword>
<feature type="domain" description="N-acetyltransferase" evidence="1">
    <location>
        <begin position="4"/>
        <end position="147"/>
    </location>
</feature>
<dbReference type="CDD" id="cd04301">
    <property type="entry name" value="NAT_SF"/>
    <property type="match status" value="1"/>
</dbReference>
<dbReference type="KEGG" id="stab:STABA_v1c09360"/>
<sequence>MEGIDFGKVFGIGSKLSYDALLIRKSVFVNEQNVPIEEELDDYDMESYHFVGYLISQPICCARLYMKDNKWYLGRVAVIKDYRGKNVGEKLVKHIVSFAKNELETSEIHISSQVNAIYFYKKFNFVEYGDKYVDAGIEHISMKLNLE</sequence>